<comment type="caution">
    <text evidence="1">The sequence shown here is derived from an EMBL/GenBank/DDBJ whole genome shotgun (WGS) entry which is preliminary data.</text>
</comment>
<proteinExistence type="predicted"/>
<evidence type="ECO:0000313" key="2">
    <source>
        <dbReference type="Proteomes" id="UP000447434"/>
    </source>
</evidence>
<dbReference type="EMBL" id="WOCE01000028">
    <property type="protein sequence ID" value="KAE9584414.1"/>
    <property type="molecule type" value="Genomic_DNA"/>
</dbReference>
<accession>A0A6A4NA55</accession>
<gene>
    <name evidence="1" type="ORF">Lalb_Chr00c03g0404211</name>
</gene>
<sequence>MSFSTSVASQESNPLPFGLSRDPGGVTPLYQCLIGCHLMFAFEGLCNLMAYLLISSASSAIPLTNKMREGADNIFTDTSSAAISLSLFAFLCTVSPHFRLQTFSSALCLKFSPIFFQ</sequence>
<keyword evidence="2" id="KW-1185">Reference proteome</keyword>
<evidence type="ECO:0000313" key="1">
    <source>
        <dbReference type="EMBL" id="KAE9584414.1"/>
    </source>
</evidence>
<evidence type="ECO:0008006" key="3">
    <source>
        <dbReference type="Google" id="ProtNLM"/>
    </source>
</evidence>
<name>A0A6A4NA55_LUPAL</name>
<protein>
    <recommendedName>
        <fullName evidence="3">CASP-like protein</fullName>
    </recommendedName>
</protein>
<dbReference type="Proteomes" id="UP000447434">
    <property type="component" value="Unassembled WGS sequence"/>
</dbReference>
<dbReference type="AlphaFoldDB" id="A0A6A4NA55"/>
<organism evidence="1 2">
    <name type="scientific">Lupinus albus</name>
    <name type="common">White lupine</name>
    <name type="synonym">Lupinus termis</name>
    <dbReference type="NCBI Taxonomy" id="3870"/>
    <lineage>
        <taxon>Eukaryota</taxon>
        <taxon>Viridiplantae</taxon>
        <taxon>Streptophyta</taxon>
        <taxon>Embryophyta</taxon>
        <taxon>Tracheophyta</taxon>
        <taxon>Spermatophyta</taxon>
        <taxon>Magnoliopsida</taxon>
        <taxon>eudicotyledons</taxon>
        <taxon>Gunneridae</taxon>
        <taxon>Pentapetalae</taxon>
        <taxon>rosids</taxon>
        <taxon>fabids</taxon>
        <taxon>Fabales</taxon>
        <taxon>Fabaceae</taxon>
        <taxon>Papilionoideae</taxon>
        <taxon>50 kb inversion clade</taxon>
        <taxon>genistoids sensu lato</taxon>
        <taxon>core genistoids</taxon>
        <taxon>Genisteae</taxon>
        <taxon>Lupinus</taxon>
    </lineage>
</organism>
<reference evidence="2" key="1">
    <citation type="journal article" date="2020" name="Nat. Commun.">
        <title>Genome sequence of the cluster root forming white lupin.</title>
        <authorList>
            <person name="Hufnagel B."/>
            <person name="Marques A."/>
            <person name="Soriano A."/>
            <person name="Marques L."/>
            <person name="Divol F."/>
            <person name="Doumas P."/>
            <person name="Sallet E."/>
            <person name="Mancinotti D."/>
            <person name="Carrere S."/>
            <person name="Marande W."/>
            <person name="Arribat S."/>
            <person name="Keller J."/>
            <person name="Huneau C."/>
            <person name="Blein T."/>
            <person name="Aime D."/>
            <person name="Laguerre M."/>
            <person name="Taylor J."/>
            <person name="Schubert V."/>
            <person name="Nelson M."/>
            <person name="Geu-Flores F."/>
            <person name="Crespi M."/>
            <person name="Gallardo-Guerrero K."/>
            <person name="Delaux P.-M."/>
            <person name="Salse J."/>
            <person name="Berges H."/>
            <person name="Guyot R."/>
            <person name="Gouzy J."/>
            <person name="Peret B."/>
        </authorList>
    </citation>
    <scope>NUCLEOTIDE SEQUENCE [LARGE SCALE GENOMIC DNA]</scope>
    <source>
        <strain evidence="2">cv. Amiga</strain>
    </source>
</reference>